<gene>
    <name evidence="5" type="ORF">ACFOUW_36605</name>
</gene>
<dbReference type="SMART" id="SM00382">
    <property type="entry name" value="AAA"/>
    <property type="match status" value="2"/>
</dbReference>
<evidence type="ECO:0000259" key="4">
    <source>
        <dbReference type="PROSITE" id="PS50893"/>
    </source>
</evidence>
<evidence type="ECO:0000313" key="5">
    <source>
        <dbReference type="EMBL" id="MFC3766399.1"/>
    </source>
</evidence>
<dbReference type="Pfam" id="PF00005">
    <property type="entry name" value="ABC_tran"/>
    <property type="match status" value="2"/>
</dbReference>
<keyword evidence="6" id="KW-1185">Reference proteome</keyword>
<dbReference type="NCBIfam" id="NF008453">
    <property type="entry name" value="PRK11308.1"/>
    <property type="match status" value="2"/>
</dbReference>
<sequence length="609" mass="65998">MSLLDVKSLSVAYGSGRPTRAVRDVSFTLQDGEFVGLLGESGSGKTTLGNALLRLLPPPGRVTGGSVTFDGMDLLSLRGEELRKLRWRDISTVFQSSMNSLNPVISIEAQFRDVIEEHTSLRGAAVRSRIGELLEMVMIEPSFMRFYPHELSGGMKQRVSIALALALKPRFVLLDEPTTGLDVIVQRSILDNVRALQQSQGFAVLLISHDLGTVMEISDRVMVMYAGKIVEDQKSRSMLTEPIHPYSRGLLGAYADPRSESVRIAYIPGRPPDLGGPLQGCMFAARCKEAVDKCLTDEPVLLPMGGGEAACHVAEAQYAAPPGEVVRPEVDGEVFTKSSGGARVHGDEVLAVSSAVKTYRTRRGLKVSQVDAVKDVSFALRAGMVTALVGQSGSGKTTLARLVTGVERPTSGSVTFGSLRVDQLSKRQLKDYRQHIQLVFQDPFAALNPARTVGYTLSRPLINYRGATRATVGPMVAALLETVGMSPASQFVDKFPHQLSGGQQQRVVVARALAPDPEIIVADEPISMLDVSIRAEILELLDGLVRERSIAMLYITHDLLSARVLADEVLVLHRGRLVESGPTLDVIRSARDPYTRELLDAIPNPFALG</sequence>
<dbReference type="NCBIfam" id="TIGR01727">
    <property type="entry name" value="oligo_HPY"/>
    <property type="match status" value="1"/>
</dbReference>
<comment type="caution">
    <text evidence="5">The sequence shown here is derived from an EMBL/GenBank/DDBJ whole genome shotgun (WGS) entry which is preliminary data.</text>
</comment>
<dbReference type="InterPro" id="IPR050319">
    <property type="entry name" value="ABC_transp_ATP-bind"/>
</dbReference>
<dbReference type="InterPro" id="IPR003439">
    <property type="entry name" value="ABC_transporter-like_ATP-bd"/>
</dbReference>
<keyword evidence="1" id="KW-0813">Transport</keyword>
<name>A0ABV7YNF9_9ACTN</name>
<dbReference type="InterPro" id="IPR027417">
    <property type="entry name" value="P-loop_NTPase"/>
</dbReference>
<dbReference type="PANTHER" id="PTHR43776:SF8">
    <property type="entry name" value="ABC TRANSPORTER, ATP-BINDING PROTEIN"/>
    <property type="match status" value="1"/>
</dbReference>
<dbReference type="RefSeq" id="WP_205118009.1">
    <property type="nucleotide sequence ID" value="NZ_JAFBCM010000001.1"/>
</dbReference>
<proteinExistence type="predicted"/>
<evidence type="ECO:0000256" key="1">
    <source>
        <dbReference type="ARBA" id="ARBA00022448"/>
    </source>
</evidence>
<dbReference type="InterPro" id="IPR003593">
    <property type="entry name" value="AAA+_ATPase"/>
</dbReference>
<accession>A0ABV7YNF9</accession>
<dbReference type="EMBL" id="JBHRZH010000051">
    <property type="protein sequence ID" value="MFC3766399.1"/>
    <property type="molecule type" value="Genomic_DNA"/>
</dbReference>
<dbReference type="Proteomes" id="UP001595699">
    <property type="component" value="Unassembled WGS sequence"/>
</dbReference>
<protein>
    <submittedName>
        <fullName evidence="5">ABC transporter ATP-binding protein</fullName>
    </submittedName>
</protein>
<keyword evidence="2" id="KW-0547">Nucleotide-binding</keyword>
<dbReference type="PROSITE" id="PS50893">
    <property type="entry name" value="ABC_TRANSPORTER_2"/>
    <property type="match status" value="2"/>
</dbReference>
<evidence type="ECO:0000256" key="2">
    <source>
        <dbReference type="ARBA" id="ARBA00022741"/>
    </source>
</evidence>
<dbReference type="InterPro" id="IPR017871">
    <property type="entry name" value="ABC_transporter-like_CS"/>
</dbReference>
<dbReference type="PANTHER" id="PTHR43776">
    <property type="entry name" value="TRANSPORT ATP-BINDING PROTEIN"/>
    <property type="match status" value="1"/>
</dbReference>
<dbReference type="Gene3D" id="3.40.50.300">
    <property type="entry name" value="P-loop containing nucleotide triphosphate hydrolases"/>
    <property type="match status" value="2"/>
</dbReference>
<reference evidence="6" key="1">
    <citation type="journal article" date="2019" name="Int. J. Syst. Evol. Microbiol.">
        <title>The Global Catalogue of Microorganisms (GCM) 10K type strain sequencing project: providing services to taxonomists for standard genome sequencing and annotation.</title>
        <authorList>
            <consortium name="The Broad Institute Genomics Platform"/>
            <consortium name="The Broad Institute Genome Sequencing Center for Infectious Disease"/>
            <person name="Wu L."/>
            <person name="Ma J."/>
        </authorList>
    </citation>
    <scope>NUCLEOTIDE SEQUENCE [LARGE SCALE GENOMIC DNA]</scope>
    <source>
        <strain evidence="6">CGMCC 4.7241</strain>
    </source>
</reference>
<feature type="domain" description="ABC transporter" evidence="4">
    <location>
        <begin position="6"/>
        <end position="251"/>
    </location>
</feature>
<dbReference type="CDD" id="cd03257">
    <property type="entry name" value="ABC_NikE_OppD_transporters"/>
    <property type="match status" value="2"/>
</dbReference>
<dbReference type="NCBIfam" id="NF007739">
    <property type="entry name" value="PRK10419.1"/>
    <property type="match status" value="2"/>
</dbReference>
<organism evidence="5 6">
    <name type="scientific">Tenggerimyces flavus</name>
    <dbReference type="NCBI Taxonomy" id="1708749"/>
    <lineage>
        <taxon>Bacteria</taxon>
        <taxon>Bacillati</taxon>
        <taxon>Actinomycetota</taxon>
        <taxon>Actinomycetes</taxon>
        <taxon>Propionibacteriales</taxon>
        <taxon>Nocardioidaceae</taxon>
        <taxon>Tenggerimyces</taxon>
    </lineage>
</organism>
<dbReference type="Pfam" id="PF08352">
    <property type="entry name" value="oligo_HPY"/>
    <property type="match status" value="2"/>
</dbReference>
<dbReference type="SUPFAM" id="SSF52540">
    <property type="entry name" value="P-loop containing nucleoside triphosphate hydrolases"/>
    <property type="match status" value="2"/>
</dbReference>
<feature type="domain" description="ABC transporter" evidence="4">
    <location>
        <begin position="350"/>
        <end position="599"/>
    </location>
</feature>
<dbReference type="PROSITE" id="PS00211">
    <property type="entry name" value="ABC_TRANSPORTER_1"/>
    <property type="match status" value="2"/>
</dbReference>
<keyword evidence="3 5" id="KW-0067">ATP-binding</keyword>
<dbReference type="GO" id="GO:0005524">
    <property type="term" value="F:ATP binding"/>
    <property type="evidence" value="ECO:0007669"/>
    <property type="project" value="UniProtKB-KW"/>
</dbReference>
<dbReference type="InterPro" id="IPR013563">
    <property type="entry name" value="Oligopep_ABC_C"/>
</dbReference>
<evidence type="ECO:0000313" key="6">
    <source>
        <dbReference type="Proteomes" id="UP001595699"/>
    </source>
</evidence>
<evidence type="ECO:0000256" key="3">
    <source>
        <dbReference type="ARBA" id="ARBA00022840"/>
    </source>
</evidence>